<accession>A0A1I7SFF5</accession>
<keyword evidence="11" id="KW-1133">Transmembrane helix</keyword>
<evidence type="ECO:0000256" key="7">
    <source>
        <dbReference type="PROSITE-ProRule" id="PRU00191"/>
    </source>
</evidence>
<dbReference type="GO" id="GO:0004715">
    <property type="term" value="F:non-membrane spanning protein tyrosine kinase activity"/>
    <property type="evidence" value="ECO:0007669"/>
    <property type="project" value="UniProtKB-EC"/>
</dbReference>
<feature type="compositionally biased region" description="Basic and acidic residues" evidence="10">
    <location>
        <begin position="574"/>
        <end position="594"/>
    </location>
</feature>
<dbReference type="InterPro" id="IPR008266">
    <property type="entry name" value="Tyr_kinase_AS"/>
</dbReference>
<evidence type="ECO:0000259" key="12">
    <source>
        <dbReference type="PROSITE" id="PS50001"/>
    </source>
</evidence>
<dbReference type="PROSITE" id="PS50001">
    <property type="entry name" value="SH2"/>
    <property type="match status" value="1"/>
</dbReference>
<keyword evidence="5 9" id="KW-0829">Tyrosine-protein kinase</keyword>
<dbReference type="SUPFAM" id="SSF56112">
    <property type="entry name" value="Protein kinase-like (PK-like)"/>
    <property type="match status" value="1"/>
</dbReference>
<dbReference type="PANTHER" id="PTHR24418">
    <property type="entry name" value="TYROSINE-PROTEIN KINASE"/>
    <property type="match status" value="1"/>
</dbReference>
<dbReference type="InterPro" id="IPR000980">
    <property type="entry name" value="SH2"/>
</dbReference>
<organism evidence="14 15">
    <name type="scientific">Bursaphelenchus xylophilus</name>
    <name type="common">Pinewood nematode worm</name>
    <name type="synonym">Aphelenchoides xylophilus</name>
    <dbReference type="NCBI Taxonomy" id="6326"/>
    <lineage>
        <taxon>Eukaryota</taxon>
        <taxon>Metazoa</taxon>
        <taxon>Ecdysozoa</taxon>
        <taxon>Nematoda</taxon>
        <taxon>Chromadorea</taxon>
        <taxon>Rhabditida</taxon>
        <taxon>Tylenchina</taxon>
        <taxon>Tylenchomorpha</taxon>
        <taxon>Aphelenchoidea</taxon>
        <taxon>Aphelenchoididae</taxon>
        <taxon>Bursaphelenchus</taxon>
    </lineage>
</organism>
<evidence type="ECO:0000256" key="2">
    <source>
        <dbReference type="ARBA" id="ARBA00022741"/>
    </source>
</evidence>
<evidence type="ECO:0000256" key="5">
    <source>
        <dbReference type="ARBA" id="ARBA00023137"/>
    </source>
</evidence>
<dbReference type="InterPro" id="IPR000719">
    <property type="entry name" value="Prot_kinase_dom"/>
</dbReference>
<dbReference type="CDD" id="cd00192">
    <property type="entry name" value="PTKc"/>
    <property type="match status" value="1"/>
</dbReference>
<evidence type="ECO:0000256" key="3">
    <source>
        <dbReference type="ARBA" id="ARBA00022777"/>
    </source>
</evidence>
<keyword evidence="11" id="KW-0812">Transmembrane</keyword>
<evidence type="ECO:0000313" key="14">
    <source>
        <dbReference type="Proteomes" id="UP000095284"/>
    </source>
</evidence>
<dbReference type="EC" id="2.7.10.2" evidence="9"/>
<dbReference type="Gene3D" id="1.10.510.10">
    <property type="entry name" value="Transferase(Phosphotransferase) domain 1"/>
    <property type="match status" value="1"/>
</dbReference>
<dbReference type="PROSITE" id="PS00109">
    <property type="entry name" value="PROTEIN_KINASE_TYR"/>
    <property type="match status" value="1"/>
</dbReference>
<feature type="compositionally biased region" description="Basic residues" evidence="10">
    <location>
        <begin position="633"/>
        <end position="646"/>
    </location>
</feature>
<dbReference type="Gene3D" id="3.30.505.10">
    <property type="entry name" value="SH2 domain"/>
    <property type="match status" value="1"/>
</dbReference>
<feature type="compositionally biased region" description="Basic residues" evidence="10">
    <location>
        <begin position="657"/>
        <end position="667"/>
    </location>
</feature>
<dbReference type="Pfam" id="PF10312">
    <property type="entry name" value="Cactin_mid"/>
    <property type="match status" value="1"/>
</dbReference>
<evidence type="ECO:0000256" key="11">
    <source>
        <dbReference type="SAM" id="Phobius"/>
    </source>
</evidence>
<comment type="similarity">
    <text evidence="9">Belongs to the protein kinase superfamily. Tyr protein kinase family.</text>
</comment>
<feature type="compositionally biased region" description="Basic and acidic residues" evidence="10">
    <location>
        <begin position="647"/>
        <end position="656"/>
    </location>
</feature>
<evidence type="ECO:0000256" key="9">
    <source>
        <dbReference type="RuleBase" id="RU362096"/>
    </source>
</evidence>
<reference evidence="15" key="1">
    <citation type="submission" date="2016-11" db="UniProtKB">
        <authorList>
            <consortium name="WormBaseParasite"/>
        </authorList>
    </citation>
    <scope>IDENTIFICATION</scope>
</reference>
<feature type="compositionally biased region" description="Low complexity" evidence="10">
    <location>
        <begin position="468"/>
        <end position="491"/>
    </location>
</feature>
<name>A0A1I7SFF5_BURXY</name>
<feature type="binding site" evidence="8">
    <location>
        <position position="184"/>
    </location>
    <ligand>
        <name>ATP</name>
        <dbReference type="ChEBI" id="CHEBI:30616"/>
    </ligand>
</feature>
<comment type="catalytic activity">
    <reaction evidence="6 9">
        <text>L-tyrosyl-[protein] + ATP = O-phospho-L-tyrosyl-[protein] + ADP + H(+)</text>
        <dbReference type="Rhea" id="RHEA:10596"/>
        <dbReference type="Rhea" id="RHEA-COMP:10136"/>
        <dbReference type="Rhea" id="RHEA-COMP:20101"/>
        <dbReference type="ChEBI" id="CHEBI:15378"/>
        <dbReference type="ChEBI" id="CHEBI:30616"/>
        <dbReference type="ChEBI" id="CHEBI:46858"/>
        <dbReference type="ChEBI" id="CHEBI:61978"/>
        <dbReference type="ChEBI" id="CHEBI:456216"/>
        <dbReference type="EC" id="2.7.10.2"/>
    </reaction>
</comment>
<feature type="compositionally biased region" description="Basic and acidic residues" evidence="10">
    <location>
        <begin position="538"/>
        <end position="549"/>
    </location>
</feature>
<dbReference type="InterPro" id="IPR001245">
    <property type="entry name" value="Ser-Thr/Tyr_kinase_cat_dom"/>
</dbReference>
<feature type="compositionally biased region" description="Low complexity" evidence="10">
    <location>
        <begin position="599"/>
        <end position="621"/>
    </location>
</feature>
<proteinExistence type="inferred from homology"/>
<keyword evidence="7" id="KW-0727">SH2 domain</keyword>
<feature type="compositionally biased region" description="Basic and acidic residues" evidence="10">
    <location>
        <begin position="558"/>
        <end position="567"/>
    </location>
</feature>
<dbReference type="PROSITE" id="PS00107">
    <property type="entry name" value="PROTEIN_KINASE_ATP"/>
    <property type="match status" value="1"/>
</dbReference>
<sequence length="899" mass="104598">MSDDPLLEKTIRDKIEIDSVQAGDPHAHKPSEFYAPYLTLPYYHGLVTKPDVPELLGRGGEFMLRFACPEVSGQPMKPVLSIHPVGGDKESIVHVEVKVNNGKYSVDSSRSFDTIESLVNHYQSNKESIPGHTSAMLNRPAKRHRWQLRNNMIKVERKIGAGSFAQVFLCIMRSRNREREVAVKICHETPKLPKEEMMKEVMREVRIMKPLKHKNVVRLFGVAMDYEPIMIVMEYVRGGSLQRYLRKNSGRVSPLDKLEKMIVGAGRGLEYVHSMKLIHRDIAARNCLFDKETCKISDFGLTRSGESYKLVKVRKVPYKNMAPEVYTTFKYTPASDVYAFGVMAWEIWMDGKEPFLDKKLVDVKSMVLAGTRLEFSPSTPSDVVHIVTDYCWNQKPEDRQTMSFVVRKMEEATLRMALEISKSRADNTEEDVEPGMPMKSTVASIINREHHEQTETECETSMYDTRTISSNDTTASSSSTAITTPVGSRKNLSVKEKKKKDSKRKHHKLLFWPFWALICCLFYSFLILYYTSYQMGRGRSESRSVSPRDSRRHHKDSRHNDHRDYDRRGRRRSKSPDRRDRRRRSPEDSKEWFDKASTSRRSPGPLNRRRSPSSSSASSSSEDFDKKLDEFRSKKKKEMKEKKKVKKERETEEEKRARRLEKKKRKEEKKAAKLLPETIPYTDLNNPFNDPNFSQPFVWGKKLEVEGKHNLSRKQIEKMHRSQIQKSVEEMEQLKQSRLARQAAREDIELMARDEERKKNSDFGEIERKFHLQQAPLRSQIRIKGNRAMPIDYLAVYISFGSEKKPKAFRELEDFELRDPNEYIKGLKEDEYEDLLADVRIYRLLDEENKQKDFWDDICTIATSELKKAKALARDEAVHSSVQQDVVKTFKAVCDTLRA</sequence>
<evidence type="ECO:0000259" key="13">
    <source>
        <dbReference type="PROSITE" id="PS50011"/>
    </source>
</evidence>
<dbReference type="InterPro" id="IPR011009">
    <property type="entry name" value="Kinase-like_dom_sf"/>
</dbReference>
<evidence type="ECO:0000313" key="15">
    <source>
        <dbReference type="WBParaSite" id="BXY_1176700.1"/>
    </source>
</evidence>
<keyword evidence="2 8" id="KW-0547">Nucleotide-binding</keyword>
<evidence type="ECO:0000256" key="8">
    <source>
        <dbReference type="PROSITE-ProRule" id="PRU10141"/>
    </source>
</evidence>
<dbReference type="PROSITE" id="PS50011">
    <property type="entry name" value="PROTEIN_KINASE_DOM"/>
    <property type="match status" value="1"/>
</dbReference>
<dbReference type="InterPro" id="IPR017441">
    <property type="entry name" value="Protein_kinase_ATP_BS"/>
</dbReference>
<dbReference type="SUPFAM" id="SSF55550">
    <property type="entry name" value="SH2 domain"/>
    <property type="match status" value="1"/>
</dbReference>
<dbReference type="InterPro" id="IPR050198">
    <property type="entry name" value="Non-receptor_tyrosine_kinases"/>
</dbReference>
<dbReference type="eggNOG" id="KOG0194">
    <property type="taxonomic scope" value="Eukaryota"/>
</dbReference>
<evidence type="ECO:0000256" key="6">
    <source>
        <dbReference type="ARBA" id="ARBA00051245"/>
    </source>
</evidence>
<dbReference type="Proteomes" id="UP000095284">
    <property type="component" value="Unplaced"/>
</dbReference>
<feature type="domain" description="SH2" evidence="12">
    <location>
        <begin position="42"/>
        <end position="141"/>
    </location>
</feature>
<dbReference type="AlphaFoldDB" id="A0A1I7SFF5"/>
<dbReference type="PRINTS" id="PR00109">
    <property type="entry name" value="TYRKINASE"/>
</dbReference>
<keyword evidence="11" id="KW-0472">Membrane</keyword>
<dbReference type="SMART" id="SM00252">
    <property type="entry name" value="SH2"/>
    <property type="match status" value="1"/>
</dbReference>
<dbReference type="WBParaSite" id="BXY_1176700.1">
    <property type="protein sequence ID" value="BXY_1176700.1"/>
    <property type="gene ID" value="BXY_1176700"/>
</dbReference>
<protein>
    <recommendedName>
        <fullName evidence="9">Tyrosine-protein kinase</fullName>
        <ecNumber evidence="9">2.7.10.2</ecNumber>
    </recommendedName>
</protein>
<keyword evidence="3 9" id="KW-0418">Kinase</keyword>
<evidence type="ECO:0000256" key="1">
    <source>
        <dbReference type="ARBA" id="ARBA00022679"/>
    </source>
</evidence>
<keyword evidence="4 8" id="KW-0067">ATP-binding</keyword>
<feature type="compositionally biased region" description="Basic and acidic residues" evidence="10">
    <location>
        <begin position="623"/>
        <end position="632"/>
    </location>
</feature>
<feature type="region of interest" description="Disordered" evidence="10">
    <location>
        <begin position="468"/>
        <end position="500"/>
    </location>
</feature>
<evidence type="ECO:0000256" key="10">
    <source>
        <dbReference type="SAM" id="MobiDB-lite"/>
    </source>
</evidence>
<dbReference type="InterPro" id="IPR018816">
    <property type="entry name" value="Cactin_central"/>
</dbReference>
<feature type="region of interest" description="Disordered" evidence="10">
    <location>
        <begin position="537"/>
        <end position="671"/>
    </location>
</feature>
<dbReference type="SMART" id="SM00219">
    <property type="entry name" value="TyrKc"/>
    <property type="match status" value="1"/>
</dbReference>
<dbReference type="GO" id="GO:0005524">
    <property type="term" value="F:ATP binding"/>
    <property type="evidence" value="ECO:0007669"/>
    <property type="project" value="UniProtKB-UniRule"/>
</dbReference>
<dbReference type="InterPro" id="IPR020635">
    <property type="entry name" value="Tyr_kinase_cat_dom"/>
</dbReference>
<keyword evidence="1 9" id="KW-0808">Transferase</keyword>
<evidence type="ECO:0000256" key="4">
    <source>
        <dbReference type="ARBA" id="ARBA00022840"/>
    </source>
</evidence>
<feature type="domain" description="Protein kinase" evidence="13">
    <location>
        <begin position="153"/>
        <end position="414"/>
    </location>
</feature>
<feature type="transmembrane region" description="Helical" evidence="11">
    <location>
        <begin position="509"/>
        <end position="530"/>
    </location>
</feature>
<dbReference type="Pfam" id="PF07714">
    <property type="entry name" value="PK_Tyr_Ser-Thr"/>
    <property type="match status" value="1"/>
</dbReference>
<dbReference type="InterPro" id="IPR036860">
    <property type="entry name" value="SH2_dom_sf"/>
</dbReference>